<dbReference type="EMBL" id="ABEU02000012">
    <property type="protein sequence ID" value="PNR43683.1"/>
    <property type="molecule type" value="Genomic_DNA"/>
</dbReference>
<protein>
    <submittedName>
        <fullName evidence="2 3">Uncharacterized protein</fullName>
    </submittedName>
</protein>
<reference evidence="3" key="3">
    <citation type="submission" date="2020-12" db="UniProtKB">
        <authorList>
            <consortium name="EnsemblPlants"/>
        </authorList>
    </citation>
    <scope>IDENTIFICATION</scope>
</reference>
<name>A0A2K1JQ64_PHYPA</name>
<reference evidence="2 4" key="1">
    <citation type="journal article" date="2008" name="Science">
        <title>The Physcomitrella genome reveals evolutionary insights into the conquest of land by plants.</title>
        <authorList>
            <person name="Rensing S."/>
            <person name="Lang D."/>
            <person name="Zimmer A."/>
            <person name="Terry A."/>
            <person name="Salamov A."/>
            <person name="Shapiro H."/>
            <person name="Nishiyama T."/>
            <person name="Perroud P.-F."/>
            <person name="Lindquist E."/>
            <person name="Kamisugi Y."/>
            <person name="Tanahashi T."/>
            <person name="Sakakibara K."/>
            <person name="Fujita T."/>
            <person name="Oishi K."/>
            <person name="Shin-I T."/>
            <person name="Kuroki Y."/>
            <person name="Toyoda A."/>
            <person name="Suzuki Y."/>
            <person name="Hashimoto A."/>
            <person name="Yamaguchi K."/>
            <person name="Sugano A."/>
            <person name="Kohara Y."/>
            <person name="Fujiyama A."/>
            <person name="Anterola A."/>
            <person name="Aoki S."/>
            <person name="Ashton N."/>
            <person name="Barbazuk W.B."/>
            <person name="Barker E."/>
            <person name="Bennetzen J."/>
            <person name="Bezanilla M."/>
            <person name="Blankenship R."/>
            <person name="Cho S.H."/>
            <person name="Dutcher S."/>
            <person name="Estelle M."/>
            <person name="Fawcett J.A."/>
            <person name="Gundlach H."/>
            <person name="Hanada K."/>
            <person name="Heyl A."/>
            <person name="Hicks K.A."/>
            <person name="Hugh J."/>
            <person name="Lohr M."/>
            <person name="Mayer K."/>
            <person name="Melkozernov A."/>
            <person name="Murata T."/>
            <person name="Nelson D."/>
            <person name="Pils B."/>
            <person name="Prigge M."/>
            <person name="Reiss B."/>
            <person name="Renner T."/>
            <person name="Rombauts S."/>
            <person name="Rushton P."/>
            <person name="Sanderfoot A."/>
            <person name="Schween G."/>
            <person name="Shiu S.-H."/>
            <person name="Stueber K."/>
            <person name="Theodoulou F.L."/>
            <person name="Tu H."/>
            <person name="Van de Peer Y."/>
            <person name="Verrier P.J."/>
            <person name="Waters E."/>
            <person name="Wood A."/>
            <person name="Yang L."/>
            <person name="Cove D."/>
            <person name="Cuming A."/>
            <person name="Hasebe M."/>
            <person name="Lucas S."/>
            <person name="Mishler D.B."/>
            <person name="Reski R."/>
            <person name="Grigoriev I."/>
            <person name="Quatrano R.S."/>
            <person name="Boore J.L."/>
        </authorList>
    </citation>
    <scope>NUCLEOTIDE SEQUENCE [LARGE SCALE GENOMIC DNA]</scope>
    <source>
        <strain evidence="3 4">cv. Gransden 2004</strain>
    </source>
</reference>
<evidence type="ECO:0000313" key="3">
    <source>
        <dbReference type="EnsemblPlants" id="PAC:32974891.CDS.1"/>
    </source>
</evidence>
<dbReference type="InParanoid" id="A0A2K1JQ64"/>
<sequence length="181" mass="20412">MCSRLVVALHLTHCEFPFLTLPCLIRFMAFFLFFFFFLLIFSIRIVSWIKWSQTLRCIFQTSIMQLTSLAIYLQDYILVQALKVSRMSKSSKGLDWADQWDPIQDDAPATKNQDASKSSSKEKMAKAKAAASVGMRKTKAAAIVGMQKTKVVATIGAQKLKAGTTAGMKWIKEKTRKKSSQ</sequence>
<feature type="transmembrane region" description="Helical" evidence="1">
    <location>
        <begin position="24"/>
        <end position="46"/>
    </location>
</feature>
<dbReference type="Gramene" id="Pp3c12_10070V3.2">
    <property type="protein sequence ID" value="PAC:32974892.CDS.1"/>
    <property type="gene ID" value="Pp3c12_10070"/>
</dbReference>
<keyword evidence="4" id="KW-1185">Reference proteome</keyword>
<accession>A0A2K1JQ64</accession>
<evidence type="ECO:0000256" key="1">
    <source>
        <dbReference type="SAM" id="Phobius"/>
    </source>
</evidence>
<dbReference type="EnsemblPlants" id="Pp3c12_10070V3.2">
    <property type="protein sequence ID" value="PAC:32974892.CDS.1"/>
    <property type="gene ID" value="Pp3c12_10070"/>
</dbReference>
<gene>
    <name evidence="2" type="ORF">PHYPA_016065</name>
</gene>
<keyword evidence="1" id="KW-0812">Transmembrane</keyword>
<evidence type="ECO:0000313" key="2">
    <source>
        <dbReference type="EMBL" id="PNR43683.1"/>
    </source>
</evidence>
<dbReference type="EnsemblPlants" id="Pp3c12_10070V3.1">
    <property type="protein sequence ID" value="PAC:32974891.CDS.1"/>
    <property type="gene ID" value="Pp3c12_10070"/>
</dbReference>
<dbReference type="AlphaFoldDB" id="A0A2K1JQ64"/>
<dbReference type="PANTHER" id="PTHR33386:SF5">
    <property type="entry name" value="OS02G0740600 PROTEIN"/>
    <property type="match status" value="1"/>
</dbReference>
<evidence type="ECO:0000313" key="4">
    <source>
        <dbReference type="Proteomes" id="UP000006727"/>
    </source>
</evidence>
<keyword evidence="1" id="KW-0472">Membrane</keyword>
<organism evidence="2">
    <name type="scientific">Physcomitrium patens</name>
    <name type="common">Spreading-leaved earth moss</name>
    <name type="synonym">Physcomitrella patens</name>
    <dbReference type="NCBI Taxonomy" id="3218"/>
    <lineage>
        <taxon>Eukaryota</taxon>
        <taxon>Viridiplantae</taxon>
        <taxon>Streptophyta</taxon>
        <taxon>Embryophyta</taxon>
        <taxon>Bryophyta</taxon>
        <taxon>Bryophytina</taxon>
        <taxon>Bryopsida</taxon>
        <taxon>Funariidae</taxon>
        <taxon>Funariales</taxon>
        <taxon>Funariaceae</taxon>
        <taxon>Physcomitrium</taxon>
    </lineage>
</organism>
<proteinExistence type="predicted"/>
<keyword evidence="1" id="KW-1133">Transmembrane helix</keyword>
<reference evidence="2 4" key="2">
    <citation type="journal article" date="2018" name="Plant J.">
        <title>The Physcomitrella patens chromosome-scale assembly reveals moss genome structure and evolution.</title>
        <authorList>
            <person name="Lang D."/>
            <person name="Ullrich K.K."/>
            <person name="Murat F."/>
            <person name="Fuchs J."/>
            <person name="Jenkins J."/>
            <person name="Haas F.B."/>
            <person name="Piednoel M."/>
            <person name="Gundlach H."/>
            <person name="Van Bel M."/>
            <person name="Meyberg R."/>
            <person name="Vives C."/>
            <person name="Morata J."/>
            <person name="Symeonidi A."/>
            <person name="Hiss M."/>
            <person name="Muchero W."/>
            <person name="Kamisugi Y."/>
            <person name="Saleh O."/>
            <person name="Blanc G."/>
            <person name="Decker E.L."/>
            <person name="van Gessel N."/>
            <person name="Grimwood J."/>
            <person name="Hayes R.D."/>
            <person name="Graham S.W."/>
            <person name="Gunter L.E."/>
            <person name="McDaniel S.F."/>
            <person name="Hoernstein S.N.W."/>
            <person name="Larsson A."/>
            <person name="Li F.W."/>
            <person name="Perroud P.F."/>
            <person name="Phillips J."/>
            <person name="Ranjan P."/>
            <person name="Rokshar D.S."/>
            <person name="Rothfels C.J."/>
            <person name="Schneider L."/>
            <person name="Shu S."/>
            <person name="Stevenson D.W."/>
            <person name="Thummler F."/>
            <person name="Tillich M."/>
            <person name="Villarreal Aguilar J.C."/>
            <person name="Widiez T."/>
            <person name="Wong G.K."/>
            <person name="Wymore A."/>
            <person name="Zhang Y."/>
            <person name="Zimmer A.D."/>
            <person name="Quatrano R.S."/>
            <person name="Mayer K.F.X."/>
            <person name="Goodstein D."/>
            <person name="Casacuberta J.M."/>
            <person name="Vandepoele K."/>
            <person name="Reski R."/>
            <person name="Cuming A.C."/>
            <person name="Tuskan G.A."/>
            <person name="Maumus F."/>
            <person name="Salse J."/>
            <person name="Schmutz J."/>
            <person name="Rensing S.A."/>
        </authorList>
    </citation>
    <scope>NUCLEOTIDE SEQUENCE [LARGE SCALE GENOMIC DNA]</scope>
    <source>
        <strain evidence="3 4">cv. Gransden 2004</strain>
    </source>
</reference>
<dbReference type="PaxDb" id="3218-PP1S91_42V6.1"/>
<dbReference type="Gramene" id="Pp3c12_10070V3.1">
    <property type="protein sequence ID" value="PAC:32974891.CDS.1"/>
    <property type="gene ID" value="Pp3c12_10070"/>
</dbReference>
<dbReference type="PANTHER" id="PTHR33386">
    <property type="entry name" value="OS02G0740600 PROTEIN"/>
    <property type="match status" value="1"/>
</dbReference>
<dbReference type="Proteomes" id="UP000006727">
    <property type="component" value="Chromosome 12"/>
</dbReference>